<evidence type="ECO:0000256" key="1">
    <source>
        <dbReference type="SAM" id="Phobius"/>
    </source>
</evidence>
<feature type="transmembrane region" description="Helical" evidence="1">
    <location>
        <begin position="80"/>
        <end position="98"/>
    </location>
</feature>
<evidence type="ECO:0008006" key="5">
    <source>
        <dbReference type="Google" id="ProtNLM"/>
    </source>
</evidence>
<keyword evidence="1" id="KW-0812">Transmembrane</keyword>
<dbReference type="PANTHER" id="PTHR31965:SF1">
    <property type="entry name" value="TRANSMEMBRANE PROTEIN 42"/>
    <property type="match status" value="1"/>
</dbReference>
<comment type="caution">
    <text evidence="3">The sequence shown here is derived from an EMBL/GenBank/DDBJ whole genome shotgun (WGS) entry which is preliminary data.</text>
</comment>
<reference evidence="3 4" key="1">
    <citation type="journal article" date="2018" name="Sci. Rep.">
        <title>Comparative analysis of the Pocillopora damicornis genome highlights role of immune system in coral evolution.</title>
        <authorList>
            <person name="Cunning R."/>
            <person name="Bay R.A."/>
            <person name="Gillette P."/>
            <person name="Baker A.C."/>
            <person name="Traylor-Knowles N."/>
        </authorList>
    </citation>
    <scope>NUCLEOTIDE SEQUENCE [LARGE SCALE GENOMIC DNA]</scope>
    <source>
        <strain evidence="3">RSMAS</strain>
        <tissue evidence="3">Whole animal</tissue>
    </source>
</reference>
<dbReference type="OrthoDB" id="5854584at2759"/>
<dbReference type="AlphaFoldDB" id="A0A3M6UCN0"/>
<feature type="transmembrane region" description="Helical" evidence="1">
    <location>
        <begin position="110"/>
        <end position="131"/>
    </location>
</feature>
<dbReference type="EMBL" id="RCHS01001807">
    <property type="protein sequence ID" value="RMX51274.1"/>
    <property type="molecule type" value="Genomic_DNA"/>
</dbReference>
<dbReference type="SUPFAM" id="SSF103481">
    <property type="entry name" value="Multidrug resistance efflux transporter EmrE"/>
    <property type="match status" value="1"/>
</dbReference>
<gene>
    <name evidence="3" type="ORF">pdam_00004647</name>
</gene>
<keyword evidence="1" id="KW-1133">Transmembrane helix</keyword>
<proteinExistence type="predicted"/>
<feature type="chain" id="PRO_5018074023" description="EamA domain-containing protein" evidence="2">
    <location>
        <begin position="23"/>
        <end position="169"/>
    </location>
</feature>
<accession>A0A3M6UCN0</accession>
<dbReference type="Proteomes" id="UP000275408">
    <property type="component" value="Unassembled WGS sequence"/>
</dbReference>
<keyword evidence="2" id="KW-0732">Signal</keyword>
<name>A0A3M6UCN0_POCDA</name>
<evidence type="ECO:0000313" key="4">
    <source>
        <dbReference type="Proteomes" id="UP000275408"/>
    </source>
</evidence>
<dbReference type="InterPro" id="IPR039632">
    <property type="entry name" value="TMEM42"/>
</dbReference>
<dbReference type="STRING" id="46731.A0A3M6UCN0"/>
<protein>
    <recommendedName>
        <fullName evidence="5">EamA domain-containing protein</fullName>
    </recommendedName>
</protein>
<feature type="signal peptide" evidence="2">
    <location>
        <begin position="1"/>
        <end position="22"/>
    </location>
</feature>
<dbReference type="PANTHER" id="PTHR31965">
    <property type="entry name" value="TRANSMEMBRANE PROTEIN 42"/>
    <property type="match status" value="1"/>
</dbReference>
<keyword evidence="1" id="KW-0472">Membrane</keyword>
<evidence type="ECO:0000313" key="3">
    <source>
        <dbReference type="EMBL" id="RMX51274.1"/>
    </source>
</evidence>
<keyword evidence="4" id="KW-1185">Reference proteome</keyword>
<feature type="transmembrane region" description="Helical" evidence="1">
    <location>
        <begin position="137"/>
        <end position="154"/>
    </location>
</feature>
<dbReference type="InterPro" id="IPR037185">
    <property type="entry name" value="EmrE-like"/>
</dbReference>
<organism evidence="3 4">
    <name type="scientific">Pocillopora damicornis</name>
    <name type="common">Cauliflower coral</name>
    <name type="synonym">Millepora damicornis</name>
    <dbReference type="NCBI Taxonomy" id="46731"/>
    <lineage>
        <taxon>Eukaryota</taxon>
        <taxon>Metazoa</taxon>
        <taxon>Cnidaria</taxon>
        <taxon>Anthozoa</taxon>
        <taxon>Hexacorallia</taxon>
        <taxon>Scleractinia</taxon>
        <taxon>Astrocoeniina</taxon>
        <taxon>Pocilloporidae</taxon>
        <taxon>Pocillopora</taxon>
    </lineage>
</organism>
<dbReference type="OMA" id="MVICNVC"/>
<dbReference type="Gene3D" id="1.10.3730.20">
    <property type="match status" value="1"/>
</dbReference>
<evidence type="ECO:0000256" key="2">
    <source>
        <dbReference type="SAM" id="SignalP"/>
    </source>
</evidence>
<sequence length="169" mass="18126">MPGRFRLLKGISSFAMLGFVSAVCAGFCAAVASTCAKLAMSPELQRKIWCNFLLQGFGVGATNGSPITSACQMVVNLARASSFLLVFLFNALMWTLFVKSLRASSSSATATVTNTASNFICTALLGCLLFGETLSMQWWLGTSLILTGLILIHYNSAPLTNDQGYDKRE</sequence>